<organism evidence="2 3">
    <name type="scientific">Edaphochlamys debaryana</name>
    <dbReference type="NCBI Taxonomy" id="47281"/>
    <lineage>
        <taxon>Eukaryota</taxon>
        <taxon>Viridiplantae</taxon>
        <taxon>Chlorophyta</taxon>
        <taxon>core chlorophytes</taxon>
        <taxon>Chlorophyceae</taxon>
        <taxon>CS clade</taxon>
        <taxon>Chlamydomonadales</taxon>
        <taxon>Chlamydomonadales incertae sedis</taxon>
        <taxon>Edaphochlamys</taxon>
    </lineage>
</organism>
<sequence length="140" mass="15493">MSDAAALVDRAASSANAGPRVVVLRREAIPKDLLLARDENLAKGVVQTREQMKEAQRDINLASKREHVLAAAAAGVHLVSFAFNLAFWGVEGMPPDRYWPSSQRIRNQIRPGRYGNVEGTQRVYSDWLARSEGINPNLNL</sequence>
<dbReference type="AlphaFoldDB" id="A0A835YH68"/>
<evidence type="ECO:0000313" key="2">
    <source>
        <dbReference type="EMBL" id="KAG2501757.1"/>
    </source>
</evidence>
<comment type="caution">
    <text evidence="2">The sequence shown here is derived from an EMBL/GenBank/DDBJ whole genome shotgun (WGS) entry which is preliminary data.</text>
</comment>
<gene>
    <name evidence="2" type="ORF">HYH03_000257</name>
</gene>
<evidence type="ECO:0000313" key="3">
    <source>
        <dbReference type="Proteomes" id="UP000612055"/>
    </source>
</evidence>
<evidence type="ECO:0000256" key="1">
    <source>
        <dbReference type="SAM" id="Phobius"/>
    </source>
</evidence>
<dbReference type="Proteomes" id="UP000612055">
    <property type="component" value="Unassembled WGS sequence"/>
</dbReference>
<dbReference type="OrthoDB" id="532454at2759"/>
<keyword evidence="1" id="KW-1133">Transmembrane helix</keyword>
<name>A0A835YH68_9CHLO</name>
<keyword evidence="1" id="KW-0812">Transmembrane</keyword>
<feature type="transmembrane region" description="Helical" evidence="1">
    <location>
        <begin position="68"/>
        <end position="90"/>
    </location>
</feature>
<reference evidence="2" key="1">
    <citation type="journal article" date="2020" name="bioRxiv">
        <title>Comparative genomics of Chlamydomonas.</title>
        <authorList>
            <person name="Craig R.J."/>
            <person name="Hasan A.R."/>
            <person name="Ness R.W."/>
            <person name="Keightley P.D."/>
        </authorList>
    </citation>
    <scope>NUCLEOTIDE SEQUENCE</scope>
    <source>
        <strain evidence="2">CCAP 11/70</strain>
    </source>
</reference>
<protein>
    <submittedName>
        <fullName evidence="2">Uncharacterized protein</fullName>
    </submittedName>
</protein>
<accession>A0A835YH68</accession>
<dbReference type="EMBL" id="JAEHOE010000001">
    <property type="protein sequence ID" value="KAG2501757.1"/>
    <property type="molecule type" value="Genomic_DNA"/>
</dbReference>
<keyword evidence="1" id="KW-0472">Membrane</keyword>
<proteinExistence type="predicted"/>
<keyword evidence="3" id="KW-1185">Reference proteome</keyword>